<proteinExistence type="predicted"/>
<evidence type="ECO:0000313" key="2">
    <source>
        <dbReference type="Proteomes" id="UP000054279"/>
    </source>
</evidence>
<dbReference type="HOGENOM" id="CLU_2110512_0_0_1"/>
<reference evidence="1 2" key="1">
    <citation type="submission" date="2014-06" db="EMBL/GenBank/DDBJ databases">
        <title>Evolutionary Origins and Diversification of the Mycorrhizal Mutualists.</title>
        <authorList>
            <consortium name="DOE Joint Genome Institute"/>
            <consortium name="Mycorrhizal Genomics Consortium"/>
            <person name="Kohler A."/>
            <person name="Kuo A."/>
            <person name="Nagy L.G."/>
            <person name="Floudas D."/>
            <person name="Copeland A."/>
            <person name="Barry K.W."/>
            <person name="Cichocki N."/>
            <person name="Veneault-Fourrey C."/>
            <person name="LaButti K."/>
            <person name="Lindquist E.A."/>
            <person name="Lipzen A."/>
            <person name="Lundell T."/>
            <person name="Morin E."/>
            <person name="Murat C."/>
            <person name="Riley R."/>
            <person name="Ohm R."/>
            <person name="Sun H."/>
            <person name="Tunlid A."/>
            <person name="Henrissat B."/>
            <person name="Grigoriev I.V."/>
            <person name="Hibbett D.S."/>
            <person name="Martin F."/>
        </authorList>
    </citation>
    <scope>NUCLEOTIDE SEQUENCE [LARGE SCALE GENOMIC DNA]</scope>
    <source>
        <strain evidence="1 2">SS14</strain>
    </source>
</reference>
<protein>
    <submittedName>
        <fullName evidence="1">Uncharacterized protein</fullName>
    </submittedName>
</protein>
<dbReference type="AlphaFoldDB" id="A0A0C9VBI2"/>
<keyword evidence="2" id="KW-1185">Reference proteome</keyword>
<dbReference type="EMBL" id="KN837195">
    <property type="protein sequence ID" value="KIJ34845.1"/>
    <property type="molecule type" value="Genomic_DNA"/>
</dbReference>
<dbReference type="Proteomes" id="UP000054279">
    <property type="component" value="Unassembled WGS sequence"/>
</dbReference>
<evidence type="ECO:0000313" key="1">
    <source>
        <dbReference type="EMBL" id="KIJ34845.1"/>
    </source>
</evidence>
<sequence length="115" mass="13756">MVELTKHIFITFTSNLCPMRKSKKPQDMFGIQKTKYDFPAPGSRKVPKFKGHYSQLDDFFENFEIWATSCNLTNEDKFKFLPKYVSSNIYETIEGMQEFKQRKDWDDFVNVFKEL</sequence>
<dbReference type="OrthoDB" id="3268646at2759"/>
<accession>A0A0C9VBI2</accession>
<gene>
    <name evidence="1" type="ORF">M422DRAFT_263027</name>
</gene>
<organism evidence="1 2">
    <name type="scientific">Sphaerobolus stellatus (strain SS14)</name>
    <dbReference type="NCBI Taxonomy" id="990650"/>
    <lineage>
        <taxon>Eukaryota</taxon>
        <taxon>Fungi</taxon>
        <taxon>Dikarya</taxon>
        <taxon>Basidiomycota</taxon>
        <taxon>Agaricomycotina</taxon>
        <taxon>Agaricomycetes</taxon>
        <taxon>Phallomycetidae</taxon>
        <taxon>Geastrales</taxon>
        <taxon>Sphaerobolaceae</taxon>
        <taxon>Sphaerobolus</taxon>
    </lineage>
</organism>
<name>A0A0C9VBI2_SPHS4</name>